<keyword evidence="6 7" id="KW-0472">Membrane</keyword>
<feature type="transmembrane region" description="Helical" evidence="7">
    <location>
        <begin position="230"/>
        <end position="251"/>
    </location>
</feature>
<dbReference type="InterPro" id="IPR006301">
    <property type="entry name" value="FlhA"/>
</dbReference>
<dbReference type="PIRSF" id="PIRSF005419">
    <property type="entry name" value="FlhA"/>
    <property type="match status" value="1"/>
</dbReference>
<dbReference type="GO" id="GO:0005886">
    <property type="term" value="C:plasma membrane"/>
    <property type="evidence" value="ECO:0007669"/>
    <property type="project" value="UniProtKB-SubCell"/>
</dbReference>
<feature type="transmembrane region" description="Helical" evidence="7">
    <location>
        <begin position="93"/>
        <end position="119"/>
    </location>
</feature>
<keyword evidence="5 7" id="KW-1133">Transmembrane helix</keyword>
<proteinExistence type="inferred from homology"/>
<dbReference type="EMBL" id="WSFT01000053">
    <property type="protein sequence ID" value="MBS4539863.1"/>
    <property type="molecule type" value="Genomic_DNA"/>
</dbReference>
<protein>
    <recommendedName>
        <fullName evidence="7">Flagellar biosynthesis protein FlhA</fullName>
    </recommendedName>
</protein>
<evidence type="ECO:0000256" key="3">
    <source>
        <dbReference type="ARBA" id="ARBA00022475"/>
    </source>
</evidence>
<accession>A0A942UWH1</accession>
<comment type="caution">
    <text evidence="8">The sequence shown here is derived from an EMBL/GenBank/DDBJ whole genome shotgun (WGS) entry which is preliminary data.</text>
</comment>
<comment type="caution">
    <text evidence="7">Lacks conserved residue(s) required for the propagation of feature annotation.</text>
</comment>
<dbReference type="GO" id="GO:0009306">
    <property type="term" value="P:protein secretion"/>
    <property type="evidence" value="ECO:0007669"/>
    <property type="project" value="InterPro"/>
</dbReference>
<feature type="transmembrane region" description="Helical" evidence="7">
    <location>
        <begin position="30"/>
        <end position="49"/>
    </location>
</feature>
<evidence type="ECO:0000256" key="4">
    <source>
        <dbReference type="ARBA" id="ARBA00022692"/>
    </source>
</evidence>
<sequence>MKFGDIVVAIGIIAIIIIIIIPVNENILDILLSLNISLALLILLLSMYIDNALSFSIFPSLLLITTMFRLSLNISSTRMILSKGDAGSVIETFGGFVIQGNPVVGFIIFLIIVIIQFLVITKGSERVAEVAARFTLDAMPGKQMAIDADLNSGLITDIEARERRSFIQREADFYGSMDGASKFVKGDAIAGIIITVLNIVAGFAIGMLTLDLTLVESLAKFTTLTVGDGLVSQIPALMISTATGIVVTRAASDSNLGTDIINQLFSTHPRVMFLIAGVLYFLGIVGLPPVPFFILATTFLWIGVVMMKNIKKSKEVDVDTDSEVDKEEIRKPENVRSLLKVEDIELEFGYGIIPLADSNQGGDLLDRVVMIRRQIALELGIIVPMIRLRDNIQLNPNQYLIKIKGVEVSTGELMFDHYLAMNPGTANGEIDGVDTIEPAFGLPAKWITEEQREKAEIFGYTVVDPPSVISTHLTEVIKRNIDELLGRQDVKVLIDNIKEEHPALVDEVIPSVMTIGEIQKVLSNLLKEQLSIRDMVTILETLADYGAVTKDTDMLTEYVRQRLSRYITKKYVESNMLKVVTLDSELEQLIMDSINQTNTGSYLSLEPTLVQQILNSLSKNVQKLTSIGEQPIILTAPIVRLYFKRLTEQITSDFIVLSYNEIDPTIEIKSLGMVKL</sequence>
<keyword evidence="4 7" id="KW-0812">Transmembrane</keyword>
<dbReference type="PRINTS" id="PR00949">
    <property type="entry name" value="TYPE3IMAPROT"/>
</dbReference>
<dbReference type="Proteomes" id="UP000724672">
    <property type="component" value="Unassembled WGS sequence"/>
</dbReference>
<keyword evidence="7" id="KW-1005">Bacterial flagellum biogenesis</keyword>
<keyword evidence="7" id="KW-0813">Transport</keyword>
<keyword evidence="7" id="KW-0653">Protein transport</keyword>
<evidence type="ECO:0000256" key="6">
    <source>
        <dbReference type="ARBA" id="ARBA00023136"/>
    </source>
</evidence>
<dbReference type="InterPro" id="IPR001712">
    <property type="entry name" value="T3SS_FHIPEP"/>
</dbReference>
<evidence type="ECO:0000313" key="8">
    <source>
        <dbReference type="EMBL" id="MBS4539863.1"/>
    </source>
</evidence>
<dbReference type="InterPro" id="IPR042194">
    <property type="entry name" value="FHIPEP_1"/>
</dbReference>
<dbReference type="RefSeq" id="WP_203367773.1">
    <property type="nucleotide sequence ID" value="NZ_WSFT01000053.1"/>
</dbReference>
<evidence type="ECO:0000256" key="5">
    <source>
        <dbReference type="ARBA" id="ARBA00022989"/>
    </source>
</evidence>
<evidence type="ECO:0000256" key="7">
    <source>
        <dbReference type="RuleBase" id="RU364093"/>
    </source>
</evidence>
<reference evidence="8" key="1">
    <citation type="submission" date="2019-12" db="EMBL/GenBank/DDBJ databases">
        <title>Clostridiaceae gen. nov. sp. nov., isolated from sediment in Xinjiang, China.</title>
        <authorList>
            <person name="Zhang R."/>
        </authorList>
    </citation>
    <scope>NUCLEOTIDE SEQUENCE</scope>
    <source>
        <strain evidence="8">D2Q-11</strain>
    </source>
</reference>
<keyword evidence="8" id="KW-0969">Cilium</keyword>
<keyword evidence="8" id="KW-0966">Cell projection</keyword>
<feature type="transmembrane region" description="Helical" evidence="7">
    <location>
        <begin position="271"/>
        <end position="304"/>
    </location>
</feature>
<comment type="subcellular location">
    <subcellularLocation>
        <location evidence="1 7">Cell membrane</location>
        <topology evidence="1 7">Multi-pass membrane protein</topology>
    </subcellularLocation>
</comment>
<dbReference type="PANTHER" id="PTHR30161">
    <property type="entry name" value="FLAGELLAR EXPORT PROTEIN, MEMBRANE FLHA SUBUNIT-RELATED"/>
    <property type="match status" value="1"/>
</dbReference>
<dbReference type="PANTHER" id="PTHR30161:SF1">
    <property type="entry name" value="FLAGELLAR BIOSYNTHESIS PROTEIN FLHA-RELATED"/>
    <property type="match status" value="1"/>
</dbReference>
<feature type="transmembrane region" description="Helical" evidence="7">
    <location>
        <begin position="188"/>
        <end position="210"/>
    </location>
</feature>
<evidence type="ECO:0000313" key="9">
    <source>
        <dbReference type="Proteomes" id="UP000724672"/>
    </source>
</evidence>
<dbReference type="NCBIfam" id="TIGR01398">
    <property type="entry name" value="FlhA"/>
    <property type="match status" value="1"/>
</dbReference>
<feature type="transmembrane region" description="Helical" evidence="7">
    <location>
        <begin position="6"/>
        <end position="23"/>
    </location>
</feature>
<evidence type="ECO:0000256" key="1">
    <source>
        <dbReference type="ARBA" id="ARBA00004651"/>
    </source>
</evidence>
<keyword evidence="8" id="KW-0282">Flagellum</keyword>
<organism evidence="8 9">
    <name type="scientific">Anaeromonas frigoriresistens</name>
    <dbReference type="NCBI Taxonomy" id="2683708"/>
    <lineage>
        <taxon>Bacteria</taxon>
        <taxon>Bacillati</taxon>
        <taxon>Bacillota</taxon>
        <taxon>Tissierellia</taxon>
        <taxon>Tissierellales</taxon>
        <taxon>Thermohalobacteraceae</taxon>
        <taxon>Anaeromonas</taxon>
    </lineage>
</organism>
<comment type="function">
    <text evidence="7">Required for formation of the rod structure of the flagellar apparatus. Together with FliI and FliH, may constitute the export apparatus of flagellin.</text>
</comment>
<dbReference type="AlphaFoldDB" id="A0A942UWH1"/>
<gene>
    <name evidence="7 8" type="primary">flhA</name>
    <name evidence="8" type="ORF">GOQ27_15415</name>
</gene>
<evidence type="ECO:0000256" key="2">
    <source>
        <dbReference type="ARBA" id="ARBA00008835"/>
    </source>
</evidence>
<name>A0A942UWH1_9FIRM</name>
<dbReference type="InterPro" id="IPR042193">
    <property type="entry name" value="FHIPEP_3"/>
</dbReference>
<keyword evidence="7" id="KW-1006">Bacterial flagellum protein export</keyword>
<dbReference type="Gene3D" id="3.40.50.12790">
    <property type="entry name" value="FHIPEP family, domain 4"/>
    <property type="match status" value="1"/>
</dbReference>
<dbReference type="Gene3D" id="1.10.8.540">
    <property type="entry name" value="FHIPEP family, domain 3"/>
    <property type="match status" value="1"/>
</dbReference>
<keyword evidence="9" id="KW-1185">Reference proteome</keyword>
<dbReference type="GO" id="GO:0044780">
    <property type="term" value="P:bacterial-type flagellum assembly"/>
    <property type="evidence" value="ECO:0007669"/>
    <property type="project" value="InterPro"/>
</dbReference>
<keyword evidence="3 7" id="KW-1003">Cell membrane</keyword>
<comment type="similarity">
    <text evidence="2 7">Belongs to the FHIPEP (flagella/HR/invasion proteins export pore) family.</text>
</comment>
<dbReference type="InterPro" id="IPR025505">
    <property type="entry name" value="FHIPEP_CS"/>
</dbReference>
<dbReference type="PROSITE" id="PS00994">
    <property type="entry name" value="FHIPEP"/>
    <property type="match status" value="1"/>
</dbReference>
<dbReference type="InterPro" id="IPR042196">
    <property type="entry name" value="FHIPEP_4"/>
</dbReference>
<dbReference type="Pfam" id="PF00771">
    <property type="entry name" value="FHIPEP"/>
    <property type="match status" value="1"/>
</dbReference>
<dbReference type="Gene3D" id="3.40.30.60">
    <property type="entry name" value="FHIPEP family, domain 1"/>
    <property type="match status" value="1"/>
</dbReference>